<protein>
    <submittedName>
        <fullName evidence="2">Glycosyltransferase At5g20260 isoform X1</fullName>
    </submittedName>
</protein>
<sequence>MANASSLFYPSLFLLLLLASLHIQFPNLFRSSSSSTQHKKVQNYGKFGQIEEGLARARAAIREAAKRRTYIFYENGSSIPTGSVYRNPYAFYQDTEYKRTPLPGADLGGRKGVHPSPLHRKIMLYMSHIEMQKRLKIWVYKEGEPPLFHRGPMKEIYSIEGQFIDEMESGESPFLTNSPENATAFFLSISIAKAVKYVYNPRCSCGSRWLQNIFVDYVNVVSNKYPYWSRSNGADHFYVSCHDWGPDATKANPKLFKNFIRVLCNANSSEGFIPSRDVSLTEVKIIDTVSLNPPELGQSPTNRSILGFFAGGAHGYVRKQLLKHWKDRDIDVQVHEYLPKNSNYFELMGRAKFCLCPSGYEVASPRIVESIHAGCVPVIISDTYVLPFSDVLDWEEFSIQISVGRIPELKEILEGVSMEEYLKKQKIVMQVRQHFTLNRPAKPFDLLHMVLHSIWLRRLNVRVLD</sequence>
<organism evidence="1 2">
    <name type="scientific">Nicotiana tabacum</name>
    <name type="common">Common tobacco</name>
    <dbReference type="NCBI Taxonomy" id="4097"/>
    <lineage>
        <taxon>Eukaryota</taxon>
        <taxon>Viridiplantae</taxon>
        <taxon>Streptophyta</taxon>
        <taxon>Embryophyta</taxon>
        <taxon>Tracheophyta</taxon>
        <taxon>Spermatophyta</taxon>
        <taxon>Magnoliopsida</taxon>
        <taxon>eudicotyledons</taxon>
        <taxon>Gunneridae</taxon>
        <taxon>Pentapetalae</taxon>
        <taxon>asterids</taxon>
        <taxon>lamiids</taxon>
        <taxon>Solanales</taxon>
        <taxon>Solanaceae</taxon>
        <taxon>Nicotianoideae</taxon>
        <taxon>Nicotianeae</taxon>
        <taxon>Nicotiana</taxon>
    </lineage>
</organism>
<keyword evidence="1" id="KW-1185">Reference proteome</keyword>
<evidence type="ECO:0000313" key="2">
    <source>
        <dbReference type="RefSeq" id="XP_075106275.1"/>
    </source>
</evidence>
<accession>A0AC58U9W6</accession>
<reference evidence="1" key="1">
    <citation type="journal article" date="2014" name="Nat. Commun.">
        <title>The tobacco genome sequence and its comparison with those of tomato and potato.</title>
        <authorList>
            <person name="Sierro N."/>
            <person name="Battey J.N."/>
            <person name="Ouadi S."/>
            <person name="Bakaher N."/>
            <person name="Bovet L."/>
            <person name="Willig A."/>
            <person name="Goepfert S."/>
            <person name="Peitsch M.C."/>
            <person name="Ivanov N.V."/>
        </authorList>
    </citation>
    <scope>NUCLEOTIDE SEQUENCE [LARGE SCALE GENOMIC DNA]</scope>
</reference>
<proteinExistence type="predicted"/>
<evidence type="ECO:0000313" key="1">
    <source>
        <dbReference type="Proteomes" id="UP000790787"/>
    </source>
</evidence>
<dbReference type="RefSeq" id="XP_075106275.1">
    <property type="nucleotide sequence ID" value="XM_075250174.1"/>
</dbReference>
<dbReference type="Proteomes" id="UP000790787">
    <property type="component" value="Chromosome 1"/>
</dbReference>
<gene>
    <name evidence="2" type="primary">LOC107802226</name>
</gene>
<reference evidence="2" key="2">
    <citation type="submission" date="2025-08" db="UniProtKB">
        <authorList>
            <consortium name="RefSeq"/>
        </authorList>
    </citation>
    <scope>IDENTIFICATION</scope>
    <source>
        <tissue evidence="2">Leaf</tissue>
    </source>
</reference>
<name>A0AC58U9W6_TOBAC</name>